<dbReference type="InterPro" id="IPR008030">
    <property type="entry name" value="NmrA-like"/>
</dbReference>
<dbReference type="AlphaFoldDB" id="A0A151ZGF7"/>
<dbReference type="PANTHER" id="PTHR42748:SF7">
    <property type="entry name" value="NMRA LIKE REDOX SENSOR 1-RELATED"/>
    <property type="match status" value="1"/>
</dbReference>
<comment type="caution">
    <text evidence="4">The sequence shown here is derived from an EMBL/GenBank/DDBJ whole genome shotgun (WGS) entry which is preliminary data.</text>
</comment>
<accession>A0A151ZGF7</accession>
<dbReference type="OrthoDB" id="17353at2759"/>
<dbReference type="EMBL" id="LODT01000028">
    <property type="protein sequence ID" value="KYQ93056.1"/>
    <property type="molecule type" value="Genomic_DNA"/>
</dbReference>
<sequence length="331" mass="38075">MSDKKLISVLQATSKQSIGVIRSLLKSGKYSVRALSLRGSESSEAKILLKEFNNSKDLEFVKGDAKNTDDLKKVFKGAYGAFIISPNIDLEEVNFEEEEWKYSKIQGDLAAEAGIKHLIFSGMDKFDKSREELRKEFPHLFFVNRDQVREYYESLPIQYVSTVALGYFYTNFIEYYRPQVLEDGTFVFGLPETPSDFPLPYVDCLSAPGPMVVEIFDHPDQNQHKIIPLTTEYLSGNQIAQQFTEITGIPAVYQSIPKDFFLQIFGDKKLTALKVIAMYEHSTKNSYYSKDNKDIYLSNSKNPNQPTWKQFLSKYQWKGQEYAEIKNQLVQ</sequence>
<dbReference type="GO" id="GO:0005634">
    <property type="term" value="C:nucleus"/>
    <property type="evidence" value="ECO:0007669"/>
    <property type="project" value="TreeGrafter"/>
</dbReference>
<evidence type="ECO:0000313" key="4">
    <source>
        <dbReference type="EMBL" id="KYQ93056.1"/>
    </source>
</evidence>
<comment type="similarity">
    <text evidence="1">Belongs to the NmrA-type oxidoreductase family.</text>
</comment>
<dbReference type="Pfam" id="PF05368">
    <property type="entry name" value="NmrA"/>
    <property type="match status" value="1"/>
</dbReference>
<organism evidence="4 5">
    <name type="scientific">Tieghemostelium lacteum</name>
    <name type="common">Slime mold</name>
    <name type="synonym">Dictyostelium lacteum</name>
    <dbReference type="NCBI Taxonomy" id="361077"/>
    <lineage>
        <taxon>Eukaryota</taxon>
        <taxon>Amoebozoa</taxon>
        <taxon>Evosea</taxon>
        <taxon>Eumycetozoa</taxon>
        <taxon>Dictyostelia</taxon>
        <taxon>Dictyosteliales</taxon>
        <taxon>Raperosteliaceae</taxon>
        <taxon>Tieghemostelium</taxon>
    </lineage>
</organism>
<dbReference type="Gene3D" id="3.90.25.10">
    <property type="entry name" value="UDP-galactose 4-epimerase, domain 1"/>
    <property type="match status" value="1"/>
</dbReference>
<evidence type="ECO:0000256" key="2">
    <source>
        <dbReference type="ARBA" id="ARBA00022857"/>
    </source>
</evidence>
<dbReference type="OMA" id="VWESTIT"/>
<proteinExistence type="inferred from homology"/>
<name>A0A151ZGF7_TIELA</name>
<dbReference type="STRING" id="361077.A0A151ZGF7"/>
<dbReference type="Gene3D" id="3.40.50.720">
    <property type="entry name" value="NAD(P)-binding Rossmann-like Domain"/>
    <property type="match status" value="1"/>
</dbReference>
<keyword evidence="5" id="KW-1185">Reference proteome</keyword>
<dbReference type="SUPFAM" id="SSF51735">
    <property type="entry name" value="NAD(P)-binding Rossmann-fold domains"/>
    <property type="match status" value="1"/>
</dbReference>
<gene>
    <name evidence="4" type="ORF">DLAC_05666</name>
</gene>
<dbReference type="InterPro" id="IPR036291">
    <property type="entry name" value="NAD(P)-bd_dom_sf"/>
</dbReference>
<dbReference type="InParanoid" id="A0A151ZGF7"/>
<dbReference type="InterPro" id="IPR051164">
    <property type="entry name" value="NmrA-like_oxidored"/>
</dbReference>
<feature type="domain" description="NmrA-like" evidence="3">
    <location>
        <begin position="4"/>
        <end position="289"/>
    </location>
</feature>
<keyword evidence="2" id="KW-0521">NADP</keyword>
<reference evidence="4 5" key="1">
    <citation type="submission" date="2015-12" db="EMBL/GenBank/DDBJ databases">
        <title>Dictyostelia acquired genes for synthesis and detection of signals that induce cell-type specialization by lateral gene transfer from prokaryotes.</title>
        <authorList>
            <person name="Gloeckner G."/>
            <person name="Schaap P."/>
        </authorList>
    </citation>
    <scope>NUCLEOTIDE SEQUENCE [LARGE SCALE GENOMIC DNA]</scope>
    <source>
        <strain evidence="4 5">TK</strain>
    </source>
</reference>
<dbReference type="PANTHER" id="PTHR42748">
    <property type="entry name" value="NITROGEN METABOLITE REPRESSION PROTEIN NMRA FAMILY MEMBER"/>
    <property type="match status" value="1"/>
</dbReference>
<protein>
    <recommendedName>
        <fullName evidence="3">NmrA-like domain-containing protein</fullName>
    </recommendedName>
</protein>
<evidence type="ECO:0000256" key="1">
    <source>
        <dbReference type="ARBA" id="ARBA00006328"/>
    </source>
</evidence>
<evidence type="ECO:0000259" key="3">
    <source>
        <dbReference type="Pfam" id="PF05368"/>
    </source>
</evidence>
<dbReference type="Proteomes" id="UP000076078">
    <property type="component" value="Unassembled WGS sequence"/>
</dbReference>
<evidence type="ECO:0000313" key="5">
    <source>
        <dbReference type="Proteomes" id="UP000076078"/>
    </source>
</evidence>